<dbReference type="InParanoid" id="A0A7J7CXC5"/>
<dbReference type="EMBL" id="JAAARO010000013">
    <property type="protein sequence ID" value="KAF5738599.1"/>
    <property type="molecule type" value="Genomic_DNA"/>
</dbReference>
<dbReference type="Gene3D" id="3.30.200.20">
    <property type="entry name" value="Phosphorylase Kinase, domain 1"/>
    <property type="match status" value="1"/>
</dbReference>
<sequence length="131" mass="15034">MMDSKTSEDVGVVKAPNELNKPEGSVKSIEKGSGGISNKDMFFRADKIDLKSLDVQLEKHLSRVWSKNIENRPKEEWEIDLAKLDIRYVIAHGTYGTVYRGTYDNQDVAVMYPALHSRYKVARRSKHEYDV</sequence>
<evidence type="ECO:0000256" key="1">
    <source>
        <dbReference type="SAM" id="MobiDB-lite"/>
    </source>
</evidence>
<dbReference type="InterPro" id="IPR011009">
    <property type="entry name" value="Kinase-like_dom_sf"/>
</dbReference>
<evidence type="ECO:0000313" key="3">
    <source>
        <dbReference type="Proteomes" id="UP000593562"/>
    </source>
</evidence>
<keyword evidence="2" id="KW-0418">Kinase</keyword>
<protein>
    <submittedName>
        <fullName evidence="2">Serine/threonine-protein kinase HT1</fullName>
    </submittedName>
</protein>
<feature type="region of interest" description="Disordered" evidence="1">
    <location>
        <begin position="1"/>
        <end position="32"/>
    </location>
</feature>
<dbReference type="Proteomes" id="UP000593562">
    <property type="component" value="Unassembled WGS sequence"/>
</dbReference>
<keyword evidence="2" id="KW-0808">Transferase</keyword>
<dbReference type="AlphaFoldDB" id="A0A7J7CXC5"/>
<keyword evidence="3" id="KW-1185">Reference proteome</keyword>
<accession>A0A7J7CXC5</accession>
<proteinExistence type="predicted"/>
<dbReference type="GO" id="GO:0016301">
    <property type="term" value="F:kinase activity"/>
    <property type="evidence" value="ECO:0007669"/>
    <property type="project" value="UniProtKB-KW"/>
</dbReference>
<name>A0A7J7CXC5_TRIWF</name>
<gene>
    <name evidence="2" type="ORF">HS088_TW13G01500</name>
</gene>
<organism evidence="2 3">
    <name type="scientific">Tripterygium wilfordii</name>
    <name type="common">Thunder God vine</name>
    <dbReference type="NCBI Taxonomy" id="458696"/>
    <lineage>
        <taxon>Eukaryota</taxon>
        <taxon>Viridiplantae</taxon>
        <taxon>Streptophyta</taxon>
        <taxon>Embryophyta</taxon>
        <taxon>Tracheophyta</taxon>
        <taxon>Spermatophyta</taxon>
        <taxon>Magnoliopsida</taxon>
        <taxon>eudicotyledons</taxon>
        <taxon>Gunneridae</taxon>
        <taxon>Pentapetalae</taxon>
        <taxon>rosids</taxon>
        <taxon>fabids</taxon>
        <taxon>Celastrales</taxon>
        <taxon>Celastraceae</taxon>
        <taxon>Tripterygium</taxon>
    </lineage>
</organism>
<reference evidence="2 3" key="1">
    <citation type="journal article" date="2020" name="Nat. Commun.">
        <title>Genome of Tripterygium wilfordii and identification of cytochrome P450 involved in triptolide biosynthesis.</title>
        <authorList>
            <person name="Tu L."/>
            <person name="Su P."/>
            <person name="Zhang Z."/>
            <person name="Gao L."/>
            <person name="Wang J."/>
            <person name="Hu T."/>
            <person name="Zhou J."/>
            <person name="Zhang Y."/>
            <person name="Zhao Y."/>
            <person name="Liu Y."/>
            <person name="Song Y."/>
            <person name="Tong Y."/>
            <person name="Lu Y."/>
            <person name="Yang J."/>
            <person name="Xu C."/>
            <person name="Jia M."/>
            <person name="Peters R.J."/>
            <person name="Huang L."/>
            <person name="Gao W."/>
        </authorList>
    </citation>
    <scope>NUCLEOTIDE SEQUENCE [LARGE SCALE GENOMIC DNA]</scope>
    <source>
        <strain evidence="3">cv. XIE 37</strain>
        <tissue evidence="2">Leaf</tissue>
    </source>
</reference>
<comment type="caution">
    <text evidence="2">The sequence shown here is derived from an EMBL/GenBank/DDBJ whole genome shotgun (WGS) entry which is preliminary data.</text>
</comment>
<evidence type="ECO:0000313" key="2">
    <source>
        <dbReference type="EMBL" id="KAF5738599.1"/>
    </source>
</evidence>
<dbReference type="SUPFAM" id="SSF56112">
    <property type="entry name" value="Protein kinase-like (PK-like)"/>
    <property type="match status" value="1"/>
</dbReference>